<evidence type="ECO:0000313" key="3">
    <source>
        <dbReference type="Proteomes" id="UP001066276"/>
    </source>
</evidence>
<keyword evidence="3" id="KW-1185">Reference proteome</keyword>
<reference evidence="2" key="1">
    <citation type="journal article" date="2022" name="bioRxiv">
        <title>Sequencing and chromosome-scale assembly of the giantPleurodeles waltlgenome.</title>
        <authorList>
            <person name="Brown T."/>
            <person name="Elewa A."/>
            <person name="Iarovenko S."/>
            <person name="Subramanian E."/>
            <person name="Araus A.J."/>
            <person name="Petzold A."/>
            <person name="Susuki M."/>
            <person name="Suzuki K.-i.T."/>
            <person name="Hayashi T."/>
            <person name="Toyoda A."/>
            <person name="Oliveira C."/>
            <person name="Osipova E."/>
            <person name="Leigh N.D."/>
            <person name="Simon A."/>
            <person name="Yun M.H."/>
        </authorList>
    </citation>
    <scope>NUCLEOTIDE SEQUENCE</scope>
    <source>
        <strain evidence="2">20211129_DDA</strain>
        <tissue evidence="2">Liver</tissue>
    </source>
</reference>
<organism evidence="2 3">
    <name type="scientific">Pleurodeles waltl</name>
    <name type="common">Iberian ribbed newt</name>
    <dbReference type="NCBI Taxonomy" id="8319"/>
    <lineage>
        <taxon>Eukaryota</taxon>
        <taxon>Metazoa</taxon>
        <taxon>Chordata</taxon>
        <taxon>Craniata</taxon>
        <taxon>Vertebrata</taxon>
        <taxon>Euteleostomi</taxon>
        <taxon>Amphibia</taxon>
        <taxon>Batrachia</taxon>
        <taxon>Caudata</taxon>
        <taxon>Salamandroidea</taxon>
        <taxon>Salamandridae</taxon>
        <taxon>Pleurodelinae</taxon>
        <taxon>Pleurodeles</taxon>
    </lineage>
</organism>
<feature type="compositionally biased region" description="Low complexity" evidence="1">
    <location>
        <begin position="108"/>
        <end position="123"/>
    </location>
</feature>
<evidence type="ECO:0000313" key="2">
    <source>
        <dbReference type="EMBL" id="KAJ1150200.1"/>
    </source>
</evidence>
<dbReference type="Proteomes" id="UP001066276">
    <property type="component" value="Chromosome 5"/>
</dbReference>
<comment type="caution">
    <text evidence="2">The sequence shown here is derived from an EMBL/GenBank/DDBJ whole genome shotgun (WGS) entry which is preliminary data.</text>
</comment>
<gene>
    <name evidence="2" type="ORF">NDU88_002996</name>
</gene>
<sequence>MAGYDDQAEDLYYFDDNTGSFDQDLVYALDAGMRHSVNQALVQAIQPFKHHLLGLVGQQAWSAPAGTPSLADPSLSADTQSAKQTPNPHAADFQSLFRNMAREHDYNAGSLKKASSSASSGHSSEQEDAPPRKRKKKAHHQEAPTPKVLTFEPEDIVHPDPLCGCHPLRWRTM</sequence>
<name>A0AAV7RHA7_PLEWA</name>
<proteinExistence type="predicted"/>
<protein>
    <submittedName>
        <fullName evidence="2">Uncharacterized protein</fullName>
    </submittedName>
</protein>
<accession>A0AAV7RHA7</accession>
<dbReference type="EMBL" id="JANPWB010000009">
    <property type="protein sequence ID" value="KAJ1150200.1"/>
    <property type="molecule type" value="Genomic_DNA"/>
</dbReference>
<evidence type="ECO:0000256" key="1">
    <source>
        <dbReference type="SAM" id="MobiDB-lite"/>
    </source>
</evidence>
<feature type="region of interest" description="Disordered" evidence="1">
    <location>
        <begin position="62"/>
        <end position="151"/>
    </location>
</feature>
<dbReference type="AlphaFoldDB" id="A0AAV7RHA7"/>
<feature type="compositionally biased region" description="Polar residues" evidence="1">
    <location>
        <begin position="76"/>
        <end position="87"/>
    </location>
</feature>